<dbReference type="EMBL" id="BPQI01000033">
    <property type="protein sequence ID" value="GJD55597.1"/>
    <property type="molecule type" value="Genomic_DNA"/>
</dbReference>
<reference evidence="2" key="3">
    <citation type="submission" date="2021-08" db="EMBL/GenBank/DDBJ databases">
        <authorList>
            <person name="Tani A."/>
            <person name="Ola A."/>
            <person name="Ogura Y."/>
            <person name="Katsura K."/>
            <person name="Hayashi T."/>
        </authorList>
    </citation>
    <scope>NUCLEOTIDE SEQUENCE</scope>
    <source>
        <strain evidence="2">DSM 22415</strain>
    </source>
</reference>
<dbReference type="EMBL" id="CABFVH010000024">
    <property type="protein sequence ID" value="VUF13803.1"/>
    <property type="molecule type" value="Genomic_DNA"/>
</dbReference>
<dbReference type="AlphaFoldDB" id="A0A564G018"/>
<evidence type="ECO:0000313" key="2">
    <source>
        <dbReference type="EMBL" id="GJD55597.1"/>
    </source>
</evidence>
<proteinExistence type="predicted"/>
<organism evidence="3 4">
    <name type="scientific">Methylobacterium dankookense</name>
    <dbReference type="NCBI Taxonomy" id="560405"/>
    <lineage>
        <taxon>Bacteria</taxon>
        <taxon>Pseudomonadati</taxon>
        <taxon>Pseudomonadota</taxon>
        <taxon>Alphaproteobacteria</taxon>
        <taxon>Hyphomicrobiales</taxon>
        <taxon>Methylobacteriaceae</taxon>
        <taxon>Methylobacterium</taxon>
    </lineage>
</organism>
<gene>
    <name evidence="2" type="ORF">IFDJLNFL_1484</name>
    <name evidence="3" type="ORF">MTDSW087_03510</name>
</gene>
<feature type="region of interest" description="Disordered" evidence="1">
    <location>
        <begin position="1"/>
        <end position="20"/>
    </location>
</feature>
<evidence type="ECO:0000313" key="4">
    <source>
        <dbReference type="Proteomes" id="UP000401717"/>
    </source>
</evidence>
<keyword evidence="5" id="KW-1185">Reference proteome</keyword>
<name>A0A564G018_9HYPH</name>
<evidence type="ECO:0000313" key="3">
    <source>
        <dbReference type="EMBL" id="VUF13803.1"/>
    </source>
</evidence>
<accession>A0A564G018</accession>
<evidence type="ECO:0000256" key="1">
    <source>
        <dbReference type="SAM" id="MobiDB-lite"/>
    </source>
</evidence>
<sequence>MGTPHFASPMRPRRRMEAPDAARMEDLVARARTHDALAGNLAGKASRLDPTGSLPALRPLRWMVREHRIKALLLRGQAACIGAGILPKAPD</sequence>
<evidence type="ECO:0000313" key="5">
    <source>
        <dbReference type="Proteomes" id="UP001055303"/>
    </source>
</evidence>
<reference evidence="2" key="2">
    <citation type="journal article" date="2021" name="Front. Microbiol.">
        <title>Comprehensive Comparative Genomics and Phenotyping of Methylobacterium Species.</title>
        <authorList>
            <person name="Alessa O."/>
            <person name="Ogura Y."/>
            <person name="Fujitani Y."/>
            <person name="Takami H."/>
            <person name="Hayashi T."/>
            <person name="Sahin N."/>
            <person name="Tani A."/>
        </authorList>
    </citation>
    <scope>NUCLEOTIDE SEQUENCE</scope>
    <source>
        <strain evidence="2">DSM 22415</strain>
    </source>
</reference>
<dbReference type="Proteomes" id="UP001055303">
    <property type="component" value="Unassembled WGS sequence"/>
</dbReference>
<dbReference type="Proteomes" id="UP000401717">
    <property type="component" value="Unassembled WGS sequence"/>
</dbReference>
<reference evidence="3 4" key="1">
    <citation type="submission" date="2019-06" db="EMBL/GenBank/DDBJ databases">
        <authorList>
            <person name="Rodrigo-Torres L."/>
            <person name="Arahal R. D."/>
            <person name="Lucena T."/>
        </authorList>
    </citation>
    <scope>NUCLEOTIDE SEQUENCE [LARGE SCALE GENOMIC DNA]</scope>
    <source>
        <strain evidence="3 4">SW08-7</strain>
    </source>
</reference>
<protein>
    <submittedName>
        <fullName evidence="3">Uncharacterized protein</fullName>
    </submittedName>
</protein>